<dbReference type="OrthoDB" id="958254at2759"/>
<proteinExistence type="inferred from homology"/>
<evidence type="ECO:0000256" key="2">
    <source>
        <dbReference type="ARBA" id="ARBA00005679"/>
    </source>
</evidence>
<comment type="subcellular location">
    <subcellularLocation>
        <location evidence="1">Secreted</location>
    </subcellularLocation>
</comment>
<comment type="similarity">
    <text evidence="2">Belongs to the GILT family.</text>
</comment>
<evidence type="ECO:0000256" key="3">
    <source>
        <dbReference type="ARBA" id="ARBA00022525"/>
    </source>
</evidence>
<evidence type="ECO:0000313" key="7">
    <source>
        <dbReference type="EMBL" id="CDR36328.1"/>
    </source>
</evidence>
<organism evidence="7">
    <name type="scientific">Rhodotorula toruloides</name>
    <name type="common">Yeast</name>
    <name type="synonym">Rhodosporidium toruloides</name>
    <dbReference type="NCBI Taxonomy" id="5286"/>
    <lineage>
        <taxon>Eukaryota</taxon>
        <taxon>Fungi</taxon>
        <taxon>Dikarya</taxon>
        <taxon>Basidiomycota</taxon>
        <taxon>Pucciniomycotina</taxon>
        <taxon>Microbotryomycetes</taxon>
        <taxon>Sporidiobolales</taxon>
        <taxon>Sporidiobolaceae</taxon>
        <taxon>Rhodotorula</taxon>
    </lineage>
</organism>
<dbReference type="GO" id="GO:0016671">
    <property type="term" value="F:oxidoreductase activity, acting on a sulfur group of donors, disulfide as acceptor"/>
    <property type="evidence" value="ECO:0007669"/>
    <property type="project" value="InterPro"/>
</dbReference>
<evidence type="ECO:0000256" key="6">
    <source>
        <dbReference type="SAM" id="SignalP"/>
    </source>
</evidence>
<keyword evidence="4 6" id="KW-0732">Signal</keyword>
<dbReference type="PANTHER" id="PTHR13234:SF8">
    <property type="entry name" value="GAMMA-INTERFERON-INDUCIBLE LYSOSOMAL THIOL REDUCTASE"/>
    <property type="match status" value="1"/>
</dbReference>
<gene>
    <name evidence="7" type="ORF">RHTO0S_02e00430g</name>
</gene>
<feature type="chain" id="PRO_5001594063" evidence="6">
    <location>
        <begin position="17"/>
        <end position="251"/>
    </location>
</feature>
<feature type="signal peptide" evidence="6">
    <location>
        <begin position="1"/>
        <end position="16"/>
    </location>
</feature>
<evidence type="ECO:0000256" key="1">
    <source>
        <dbReference type="ARBA" id="ARBA00004613"/>
    </source>
</evidence>
<dbReference type="PANTHER" id="PTHR13234">
    <property type="entry name" value="GAMMA-INTERFERON INDUCIBLE LYSOSOMAL THIOL REDUCTASE GILT"/>
    <property type="match status" value="1"/>
</dbReference>
<dbReference type="GO" id="GO:0005576">
    <property type="term" value="C:extracellular region"/>
    <property type="evidence" value="ECO:0007669"/>
    <property type="project" value="UniProtKB-SubCell"/>
</dbReference>
<evidence type="ECO:0000256" key="5">
    <source>
        <dbReference type="ARBA" id="ARBA00023180"/>
    </source>
</evidence>
<dbReference type="InterPro" id="IPR004911">
    <property type="entry name" value="Interferon-induced_GILT"/>
</dbReference>
<dbReference type="Pfam" id="PF03227">
    <property type="entry name" value="GILT"/>
    <property type="match status" value="1"/>
</dbReference>
<protein>
    <submittedName>
        <fullName evidence="7">RHTO0S02e00430g1_1</fullName>
    </submittedName>
</protein>
<reference evidence="7" key="1">
    <citation type="journal article" date="2014" name="Genome Announc.">
        <title>Draft genome sequence of Rhodosporidium toruloides CECT1137, an oleaginous yeast of biotechnological interest.</title>
        <authorList>
            <person name="Morin N."/>
            <person name="Calcas X."/>
            <person name="Devillers H."/>
            <person name="Durrens P."/>
            <person name="Sherman D.J."/>
            <person name="Nicaud J.-M."/>
            <person name="Neuveglise C."/>
        </authorList>
    </citation>
    <scope>NUCLEOTIDE SEQUENCE</scope>
    <source>
        <strain evidence="7">CECT1137</strain>
    </source>
</reference>
<sequence>MLSTSLLLLSTALAFAIPLDPAQHPFLPSSSLSSPPPLDLQNATRLPLTLGVMSLCPDARLCESVMDRVFEQTTSVAVREAGGERGGGGKVRVGELVDLRVEFIASRNSSAPYGTTCKHGDRECRGNVQQLCAERYWGAESAWEFIQCLNYDPNARVGNERAARECGRLIGRDWTKQLQQCVEGEEGRKLARQSAKRLSKLRVEKSCSILVRGEVVCIHDSTWQRCPSGHEVGDFKRLIEREWERENGRGR</sequence>
<dbReference type="AlphaFoldDB" id="A0A061ANM9"/>
<dbReference type="EMBL" id="LK052937">
    <property type="protein sequence ID" value="CDR36328.1"/>
    <property type="molecule type" value="Genomic_DNA"/>
</dbReference>
<keyword evidence="3" id="KW-0964">Secreted</keyword>
<evidence type="ECO:0000256" key="4">
    <source>
        <dbReference type="ARBA" id="ARBA00022729"/>
    </source>
</evidence>
<keyword evidence="5" id="KW-0325">Glycoprotein</keyword>
<accession>A0A061ANM9</accession>
<name>A0A061ANM9_RHOTO</name>